<dbReference type="EMBL" id="JAFBEC010000010">
    <property type="protein sequence ID" value="MBM7634239.1"/>
    <property type="molecule type" value="Genomic_DNA"/>
</dbReference>
<accession>A0ABS2PFN5</accession>
<reference evidence="1 2" key="1">
    <citation type="submission" date="2021-01" db="EMBL/GenBank/DDBJ databases">
        <title>Genomic Encyclopedia of Type Strains, Phase IV (KMG-IV): sequencing the most valuable type-strain genomes for metagenomic binning, comparative biology and taxonomic classification.</title>
        <authorList>
            <person name="Goeker M."/>
        </authorList>
    </citation>
    <scope>NUCLEOTIDE SEQUENCE [LARGE SCALE GENOMIC DNA]</scope>
    <source>
        <strain evidence="1 2">DSM 25540</strain>
    </source>
</reference>
<evidence type="ECO:0000313" key="1">
    <source>
        <dbReference type="EMBL" id="MBM7634239.1"/>
    </source>
</evidence>
<sequence>MVVYCFLTKLISHKKILLKKEKLETTINCCFSSLNKQRVDFATTRQEQKLLTTKHGKRCRIYDQSKGYEAFKQRCKTEDS</sequence>
<proteinExistence type="predicted"/>
<name>A0ABS2PFN5_9BACL</name>
<keyword evidence="2" id="KW-1185">Reference proteome</keyword>
<evidence type="ECO:0000313" key="2">
    <source>
        <dbReference type="Proteomes" id="UP000741863"/>
    </source>
</evidence>
<comment type="caution">
    <text evidence="1">The sequence shown here is derived from an EMBL/GenBank/DDBJ whole genome shotgun (WGS) entry which is preliminary data.</text>
</comment>
<organism evidence="1 2">
    <name type="scientific">Geomicrobium sediminis</name>
    <dbReference type="NCBI Taxonomy" id="1347788"/>
    <lineage>
        <taxon>Bacteria</taxon>
        <taxon>Bacillati</taxon>
        <taxon>Bacillota</taxon>
        <taxon>Bacilli</taxon>
        <taxon>Bacillales</taxon>
        <taxon>Geomicrobium</taxon>
    </lineage>
</organism>
<dbReference type="Proteomes" id="UP000741863">
    <property type="component" value="Unassembled WGS sequence"/>
</dbReference>
<protein>
    <submittedName>
        <fullName evidence="1">Uncharacterized protein</fullName>
    </submittedName>
</protein>
<gene>
    <name evidence="1" type="ORF">JOD17_003341</name>
</gene>